<organism evidence="1 2">
    <name type="scientific">Escherichia phage ESCO13</name>
    <dbReference type="NCBI Taxonomy" id="1881104"/>
    <lineage>
        <taxon>Viruses</taxon>
        <taxon>Duplodnaviria</taxon>
        <taxon>Heunggongvirae</taxon>
        <taxon>Uroviricota</taxon>
        <taxon>Caudoviricetes</taxon>
        <taxon>Stephanstirmvirinae</taxon>
        <taxon>Phapecoctavirus</taxon>
        <taxon>Phapecoctavirus ESCO13</taxon>
    </lineage>
</organism>
<name>A0A1D7XFG8_9CAUD</name>
<evidence type="ECO:0000313" key="2">
    <source>
        <dbReference type="Proteomes" id="UP000225358"/>
    </source>
</evidence>
<dbReference type="Proteomes" id="UP000225358">
    <property type="component" value="Segment"/>
</dbReference>
<proteinExistence type="predicted"/>
<gene>
    <name evidence="1" type="ORF">ESCO13_00194</name>
</gene>
<dbReference type="EMBL" id="KX552041">
    <property type="protein sequence ID" value="AOQ27312.1"/>
    <property type="molecule type" value="Genomic_DNA"/>
</dbReference>
<protein>
    <submittedName>
        <fullName evidence="1">Uncharacterized protein</fullName>
    </submittedName>
</protein>
<accession>A0A1D7XFG8</accession>
<keyword evidence="2" id="KW-1185">Reference proteome</keyword>
<evidence type="ECO:0000313" key="1">
    <source>
        <dbReference type="EMBL" id="AOQ27312.1"/>
    </source>
</evidence>
<reference evidence="1" key="1">
    <citation type="submission" date="2017-02" db="EMBL/GenBank/DDBJ databases">
        <title>Complete genome sequence of two Escherichia coli phages, vB_EcoM_ ESCO5 and vB_EcoM_ESCO13, which are related to phAPEC8.</title>
        <authorList>
            <person name="Trotereau A."/>
            <person name="Gonnet M."/>
            <person name="Viardot A."/>
            <person name="Lalmanach A.-C."/>
            <person name="Guabiraba R."/>
            <person name="Chanteloup N."/>
            <person name="Schouler C."/>
        </authorList>
    </citation>
    <scope>NUCLEOTIDE SEQUENCE [LARGE SCALE GENOMIC DNA]</scope>
</reference>
<sequence>MGNGIMICYKIVRIVGDEVITRYFMIESQADEVYNDWLEKGGYDFVSKETFRLEV</sequence>